<dbReference type="OrthoDB" id="413008at2759"/>
<feature type="transmembrane region" description="Helical" evidence="6">
    <location>
        <begin position="20"/>
        <end position="40"/>
    </location>
</feature>
<evidence type="ECO:0000313" key="8">
    <source>
        <dbReference type="EMBL" id="ORY04442.1"/>
    </source>
</evidence>
<dbReference type="Proteomes" id="UP000193920">
    <property type="component" value="Unassembled WGS sequence"/>
</dbReference>
<feature type="transmembrane region" description="Helical" evidence="6">
    <location>
        <begin position="86"/>
        <end position="109"/>
    </location>
</feature>
<feature type="transmembrane region" description="Helical" evidence="6">
    <location>
        <begin position="52"/>
        <end position="74"/>
    </location>
</feature>
<gene>
    <name evidence="8" type="ORF">LY90DRAFT_709328</name>
</gene>
<comment type="subcellular location">
    <subcellularLocation>
        <location evidence="1">Membrane</location>
        <topology evidence="1">Multi-pass membrane protein</topology>
    </subcellularLocation>
</comment>
<reference evidence="8 9" key="1">
    <citation type="submission" date="2016-08" db="EMBL/GenBank/DDBJ databases">
        <title>A Parts List for Fungal Cellulosomes Revealed by Comparative Genomics.</title>
        <authorList>
            <consortium name="DOE Joint Genome Institute"/>
            <person name="Haitjema C.H."/>
            <person name="Gilmore S.P."/>
            <person name="Henske J.K."/>
            <person name="Solomon K.V."/>
            <person name="De Groot R."/>
            <person name="Kuo A."/>
            <person name="Mondo S.J."/>
            <person name="Salamov A.A."/>
            <person name="Labutti K."/>
            <person name="Zhao Z."/>
            <person name="Chiniquy J."/>
            <person name="Barry K."/>
            <person name="Brewer H.M."/>
            <person name="Purvine S.O."/>
            <person name="Wright A.T."/>
            <person name="Boxma B."/>
            <person name="Van Alen T."/>
            <person name="Hackstein J.H."/>
            <person name="Baker S.E."/>
            <person name="Grigoriev I.V."/>
            <person name="O'Malley M.A."/>
        </authorList>
    </citation>
    <scope>NUCLEOTIDE SEQUENCE [LARGE SCALE GENOMIC DNA]</scope>
    <source>
        <strain evidence="8 9">G1</strain>
    </source>
</reference>
<keyword evidence="2 6" id="KW-0812">Transmembrane</keyword>
<keyword evidence="3 6" id="KW-1133">Transmembrane helix</keyword>
<sequence>MILTTAISYIFNLIGTELKFPNELTIIISALAVGIVSNIYAKLRKKLAITPIIIGVLLLVPGSVGVKGSLAFLIDQNFETGIQFTVSMFTVSMWITIGVFLSNFIVFPFKNSENMGLMTL</sequence>
<dbReference type="Pfam" id="PF12821">
    <property type="entry name" value="ThrE_2"/>
    <property type="match status" value="1"/>
</dbReference>
<evidence type="ECO:0000256" key="1">
    <source>
        <dbReference type="ARBA" id="ARBA00004141"/>
    </source>
</evidence>
<evidence type="ECO:0000256" key="3">
    <source>
        <dbReference type="ARBA" id="ARBA00022989"/>
    </source>
</evidence>
<dbReference type="InterPro" id="IPR024528">
    <property type="entry name" value="ThrE_2"/>
</dbReference>
<name>A0A1Y1Z2D5_9FUNG</name>
<keyword evidence="4 6" id="KW-0472">Membrane</keyword>
<accession>A0A1Y1Z2D5</accession>
<evidence type="ECO:0000256" key="6">
    <source>
        <dbReference type="SAM" id="Phobius"/>
    </source>
</evidence>
<dbReference type="InterPro" id="IPR051361">
    <property type="entry name" value="ThrE/Ser_Exporter"/>
</dbReference>
<evidence type="ECO:0000256" key="5">
    <source>
        <dbReference type="ARBA" id="ARBA00034125"/>
    </source>
</evidence>
<protein>
    <recommendedName>
        <fullName evidence="7">Threonine/Serine exporter ThrE domain-containing protein</fullName>
    </recommendedName>
</protein>
<keyword evidence="9" id="KW-1185">Reference proteome</keyword>
<evidence type="ECO:0000259" key="7">
    <source>
        <dbReference type="Pfam" id="PF12821"/>
    </source>
</evidence>
<dbReference type="PANTHER" id="PTHR31082">
    <property type="entry name" value="PHEROMONE-REGULATED MEMBRANE PROTEIN 10"/>
    <property type="match status" value="1"/>
</dbReference>
<evidence type="ECO:0000256" key="4">
    <source>
        <dbReference type="ARBA" id="ARBA00023136"/>
    </source>
</evidence>
<proteinExistence type="inferred from homology"/>
<feature type="domain" description="Threonine/Serine exporter ThrE" evidence="7">
    <location>
        <begin position="3"/>
        <end position="105"/>
    </location>
</feature>
<dbReference type="EMBL" id="MCOG01000464">
    <property type="protein sequence ID" value="ORY04442.1"/>
    <property type="molecule type" value="Genomic_DNA"/>
</dbReference>
<dbReference type="STRING" id="1754190.A0A1Y1Z2D5"/>
<comment type="similarity">
    <text evidence="5">Belongs to the ThrE exporter (TC 2.A.79) family.</text>
</comment>
<organism evidence="8 9">
    <name type="scientific">Neocallimastix californiae</name>
    <dbReference type="NCBI Taxonomy" id="1754190"/>
    <lineage>
        <taxon>Eukaryota</taxon>
        <taxon>Fungi</taxon>
        <taxon>Fungi incertae sedis</taxon>
        <taxon>Chytridiomycota</taxon>
        <taxon>Chytridiomycota incertae sedis</taxon>
        <taxon>Neocallimastigomycetes</taxon>
        <taxon>Neocallimastigales</taxon>
        <taxon>Neocallimastigaceae</taxon>
        <taxon>Neocallimastix</taxon>
    </lineage>
</organism>
<evidence type="ECO:0000313" key="9">
    <source>
        <dbReference type="Proteomes" id="UP000193920"/>
    </source>
</evidence>
<dbReference type="AlphaFoldDB" id="A0A1Y1Z2D5"/>
<dbReference type="PANTHER" id="PTHR31082:SF4">
    <property type="entry name" value="PHEROMONE-REGULATED MEMBRANE PROTEIN 10"/>
    <property type="match status" value="1"/>
</dbReference>
<dbReference type="GO" id="GO:0016020">
    <property type="term" value="C:membrane"/>
    <property type="evidence" value="ECO:0007669"/>
    <property type="project" value="UniProtKB-SubCell"/>
</dbReference>
<evidence type="ECO:0000256" key="2">
    <source>
        <dbReference type="ARBA" id="ARBA00022692"/>
    </source>
</evidence>
<comment type="caution">
    <text evidence="8">The sequence shown here is derived from an EMBL/GenBank/DDBJ whole genome shotgun (WGS) entry which is preliminary data.</text>
</comment>